<name>A0ABD0ZW93_CARAN</name>
<evidence type="ECO:0000313" key="2">
    <source>
        <dbReference type="Proteomes" id="UP001558713"/>
    </source>
</evidence>
<gene>
    <name evidence="1" type="ORF">V5N11_001523</name>
</gene>
<organism evidence="1 2">
    <name type="scientific">Cardamine amara subsp. amara</name>
    <dbReference type="NCBI Taxonomy" id="228776"/>
    <lineage>
        <taxon>Eukaryota</taxon>
        <taxon>Viridiplantae</taxon>
        <taxon>Streptophyta</taxon>
        <taxon>Embryophyta</taxon>
        <taxon>Tracheophyta</taxon>
        <taxon>Spermatophyta</taxon>
        <taxon>Magnoliopsida</taxon>
        <taxon>eudicotyledons</taxon>
        <taxon>Gunneridae</taxon>
        <taxon>Pentapetalae</taxon>
        <taxon>rosids</taxon>
        <taxon>malvids</taxon>
        <taxon>Brassicales</taxon>
        <taxon>Brassicaceae</taxon>
        <taxon>Cardamineae</taxon>
        <taxon>Cardamine</taxon>
    </lineage>
</organism>
<sequence length="128" mass="14925">MALVVADIIPPIDEEPGPDIERDERYEFQVEEVVANFKDEPSVRHDVYPESANDDEEADVAARSNIRRGDGMLYENQKFYNRVAFKEVVMDYALKTGRNISRNEYDKTRLEYKCLGTGCKLEAWRSRR</sequence>
<dbReference type="AlphaFoldDB" id="A0ABD0ZW93"/>
<reference evidence="1 2" key="1">
    <citation type="submission" date="2024-04" db="EMBL/GenBank/DDBJ databases">
        <title>Genome assembly C_amara_ONT_v2.</title>
        <authorList>
            <person name="Yant L."/>
            <person name="Moore C."/>
            <person name="Slenker M."/>
        </authorList>
    </citation>
    <scope>NUCLEOTIDE SEQUENCE [LARGE SCALE GENOMIC DNA]</scope>
    <source>
        <tissue evidence="1">Leaf</tissue>
    </source>
</reference>
<evidence type="ECO:0000313" key="1">
    <source>
        <dbReference type="EMBL" id="KAL1191740.1"/>
    </source>
</evidence>
<keyword evidence="2" id="KW-1185">Reference proteome</keyword>
<proteinExistence type="predicted"/>
<dbReference type="Proteomes" id="UP001558713">
    <property type="component" value="Unassembled WGS sequence"/>
</dbReference>
<evidence type="ECO:0008006" key="3">
    <source>
        <dbReference type="Google" id="ProtNLM"/>
    </source>
</evidence>
<dbReference type="EMBL" id="JBANAX010000843">
    <property type="protein sequence ID" value="KAL1191740.1"/>
    <property type="molecule type" value="Genomic_DNA"/>
</dbReference>
<accession>A0ABD0ZW93</accession>
<comment type="caution">
    <text evidence="1">The sequence shown here is derived from an EMBL/GenBank/DDBJ whole genome shotgun (WGS) entry which is preliminary data.</text>
</comment>
<protein>
    <recommendedName>
        <fullName evidence="3">Transposase MuDR plant domain-containing protein</fullName>
    </recommendedName>
</protein>